<organism evidence="8 9">
    <name type="scientific">Alysiella crassa</name>
    <dbReference type="NCBI Taxonomy" id="153491"/>
    <lineage>
        <taxon>Bacteria</taxon>
        <taxon>Pseudomonadati</taxon>
        <taxon>Pseudomonadota</taxon>
        <taxon>Betaproteobacteria</taxon>
        <taxon>Neisseriales</taxon>
        <taxon>Neisseriaceae</taxon>
        <taxon>Alysiella</taxon>
    </lineage>
</organism>
<dbReference type="PANTHER" id="PTHR46832:SF1">
    <property type="entry name" value="5'-METHYLTHIOADENOSINE_S-ADENOSYLHOMOCYSTEINE NUCLEOSIDASE"/>
    <property type="match status" value="1"/>
</dbReference>
<dbReference type="GO" id="GO:0019284">
    <property type="term" value="P:L-methionine salvage from S-adenosylmethionine"/>
    <property type="evidence" value="ECO:0007669"/>
    <property type="project" value="TreeGrafter"/>
</dbReference>
<dbReference type="Pfam" id="PF01048">
    <property type="entry name" value="PNP_UDP_1"/>
    <property type="match status" value="1"/>
</dbReference>
<dbReference type="PANTHER" id="PTHR46832">
    <property type="entry name" value="5'-METHYLTHIOADENOSINE/S-ADENOSYLHOMOCYSTEINE NUCLEOSIDASE"/>
    <property type="match status" value="1"/>
</dbReference>
<comment type="pathway">
    <text evidence="1 6">Amino-acid biosynthesis; L-methionine biosynthesis via salvage pathway; S-methyl-5-thio-alpha-D-ribose 1-phosphate from S-methyl-5'-thioadenosine (hydrolase route): step 1/2.</text>
</comment>
<comment type="catalytic activity">
    <reaction evidence="5">
        <text>5'-deoxyadenosine + H2O = 5-deoxy-D-ribose + adenine</text>
        <dbReference type="Rhea" id="RHEA:29859"/>
        <dbReference type="ChEBI" id="CHEBI:15377"/>
        <dbReference type="ChEBI" id="CHEBI:16708"/>
        <dbReference type="ChEBI" id="CHEBI:17319"/>
        <dbReference type="ChEBI" id="CHEBI:149540"/>
        <dbReference type="EC" id="3.2.2.9"/>
    </reaction>
    <physiologicalReaction direction="left-to-right" evidence="5">
        <dbReference type="Rhea" id="RHEA:29860"/>
    </physiologicalReaction>
</comment>
<dbReference type="NCBIfam" id="TIGR01704">
    <property type="entry name" value="MTA_SAH-Nsdase"/>
    <property type="match status" value="1"/>
</dbReference>
<feature type="binding site" evidence="6">
    <location>
        <position position="156"/>
    </location>
    <ligand>
        <name>substrate</name>
    </ligand>
</feature>
<dbReference type="SUPFAM" id="SSF53167">
    <property type="entry name" value="Purine and uridine phosphorylases"/>
    <property type="match status" value="1"/>
</dbReference>
<dbReference type="OrthoDB" id="9792278at2"/>
<dbReference type="FunFam" id="3.40.50.1580:FF:000001">
    <property type="entry name" value="MTA/SAH nucleosidase family protein"/>
    <property type="match status" value="1"/>
</dbReference>
<comment type="catalytic activity">
    <reaction evidence="6">
        <text>S-methyl-5'-thioadenosine + H2O = 5-(methylsulfanyl)-D-ribose + adenine</text>
        <dbReference type="Rhea" id="RHEA:13617"/>
        <dbReference type="ChEBI" id="CHEBI:15377"/>
        <dbReference type="ChEBI" id="CHEBI:16708"/>
        <dbReference type="ChEBI" id="CHEBI:17509"/>
        <dbReference type="ChEBI" id="CHEBI:78440"/>
        <dbReference type="EC" id="3.2.2.9"/>
    </reaction>
</comment>
<feature type="domain" description="Nucleoside phosphorylase" evidence="7">
    <location>
        <begin position="9"/>
        <end position="230"/>
    </location>
</feature>
<protein>
    <recommendedName>
        <fullName evidence="6">5'-methylthioadenosine/S-adenosylhomocysteine nucleosidase</fullName>
        <shortName evidence="6">MTA/SAH nucleosidase</shortName>
        <shortName evidence="6">MTAN</shortName>
        <ecNumber evidence="6">3.2.2.9</ecNumber>
    </recommendedName>
    <alternativeName>
        <fullName evidence="6">5'-deoxyadenosine nucleosidase</fullName>
        <shortName evidence="6">DOA nucleosidase</shortName>
        <shortName evidence="6">dAdo nucleosidase</shortName>
    </alternativeName>
    <alternativeName>
        <fullName evidence="6">5'-methylthioadenosine nucleosidase</fullName>
        <shortName evidence="6">MTA nucleosidase</shortName>
    </alternativeName>
    <alternativeName>
        <fullName evidence="6">S-adenosylhomocysteine nucleosidase</fullName>
        <shortName evidence="6">AdoHcy nucleosidase</shortName>
        <shortName evidence="6">SAH nucleosidase</shortName>
        <shortName evidence="6">SRH nucleosidase</shortName>
    </alternativeName>
</protein>
<proteinExistence type="inferred from homology"/>
<name>A0A376BU67_9NEIS</name>
<dbReference type="RefSeq" id="WP_034295248.1">
    <property type="nucleotide sequence ID" value="NZ_CP091519.2"/>
</dbReference>
<dbReference type="AlphaFoldDB" id="A0A376BU67"/>
<keyword evidence="9" id="KW-1185">Reference proteome</keyword>
<dbReference type="EC" id="3.2.2.9" evidence="6"/>
<dbReference type="GO" id="GO:0008930">
    <property type="term" value="F:methylthioadenosine nucleosidase activity"/>
    <property type="evidence" value="ECO:0007669"/>
    <property type="project" value="UniProtKB-UniRule"/>
</dbReference>
<feature type="binding site" evidence="6">
    <location>
        <begin position="177"/>
        <end position="178"/>
    </location>
    <ligand>
        <name>substrate</name>
    </ligand>
</feature>
<feature type="active site" description="Proton donor" evidence="6">
    <location>
        <position position="201"/>
    </location>
</feature>
<evidence type="ECO:0000313" key="8">
    <source>
        <dbReference type="EMBL" id="SSY80542.1"/>
    </source>
</evidence>
<dbReference type="STRING" id="1120980.GCA_000745955_02346"/>
<dbReference type="NCBIfam" id="NF004079">
    <property type="entry name" value="PRK05584.1"/>
    <property type="match status" value="1"/>
</dbReference>
<evidence type="ECO:0000256" key="1">
    <source>
        <dbReference type="ARBA" id="ARBA00004945"/>
    </source>
</evidence>
<keyword evidence="3 6" id="KW-0378">Hydrolase</keyword>
<sequence>MTTLSPQHFGIIGAMEPEIELLKNAMSNLQTQTFGKILIYHGKLDGKDVSLCLSGIGKVNAAIATTLLIEHFSPDCVINTGSAGGVGAGLAIGDVVIGDTVAHHDVDVTAFGYVHGQVPQQEARFNSHHALVNAAVAASDGQAVHHGLIVSGDQFIHDNDKLAEIRAHFPDVMAVEMEAAAIAQTCTVLGKPFVIIRAVSDTADGGAEISFEAFLETAAVRSAERVRALIQAI</sequence>
<dbReference type="GO" id="GO:0008782">
    <property type="term" value="F:adenosylhomocysteine nucleosidase activity"/>
    <property type="evidence" value="ECO:0007669"/>
    <property type="project" value="UniProtKB-UniRule"/>
</dbReference>
<dbReference type="EMBL" id="UFSO01000003">
    <property type="protein sequence ID" value="SSY80542.1"/>
    <property type="molecule type" value="Genomic_DNA"/>
</dbReference>
<feature type="active site" description="Proton acceptor" evidence="6">
    <location>
        <position position="18"/>
    </location>
</feature>
<comment type="function">
    <text evidence="6">Catalyzes the irreversible cleavage of the glycosidic bond in both 5'-methylthioadenosine (MTA) and S-adenosylhomocysteine (SAH/AdoHcy) to adenine and the corresponding thioribose, 5'-methylthioribose and S-ribosylhomocysteine, respectively. Also cleaves 5'-deoxyadenosine, a toxic by-product of radical S-adenosylmethionine (SAM) enzymes, into 5-deoxyribose and adenine.</text>
</comment>
<dbReference type="HAMAP" id="MF_01684">
    <property type="entry name" value="Salvage_MtnN"/>
    <property type="match status" value="1"/>
</dbReference>
<dbReference type="GO" id="GO:0019509">
    <property type="term" value="P:L-methionine salvage from methylthioadenosine"/>
    <property type="evidence" value="ECO:0007669"/>
    <property type="project" value="UniProtKB-UniRule"/>
</dbReference>
<comment type="similarity">
    <text evidence="6">Belongs to the PNP/UDP phosphorylase family. MtnN subfamily.</text>
</comment>
<reference evidence="8 9" key="1">
    <citation type="submission" date="2018-06" db="EMBL/GenBank/DDBJ databases">
        <authorList>
            <consortium name="Pathogen Informatics"/>
            <person name="Doyle S."/>
        </authorList>
    </citation>
    <scope>NUCLEOTIDE SEQUENCE [LARGE SCALE GENOMIC DNA]</scope>
    <source>
        <strain evidence="8 9">NCTC10283</strain>
    </source>
</reference>
<evidence type="ECO:0000256" key="5">
    <source>
        <dbReference type="ARBA" id="ARBA00050313"/>
    </source>
</evidence>
<keyword evidence="2 6" id="KW-0028">Amino-acid biosynthesis</keyword>
<keyword evidence="4 6" id="KW-0486">Methionine biosynthesis</keyword>
<dbReference type="CDD" id="cd09008">
    <property type="entry name" value="MTAN"/>
    <property type="match status" value="1"/>
</dbReference>
<dbReference type="InterPro" id="IPR010049">
    <property type="entry name" value="MTA_SAH_Nsdase"/>
</dbReference>
<dbReference type="Gene3D" id="3.40.50.1580">
    <property type="entry name" value="Nucleoside phosphorylase domain"/>
    <property type="match status" value="1"/>
</dbReference>
<dbReference type="InterPro" id="IPR035994">
    <property type="entry name" value="Nucleoside_phosphorylase_sf"/>
</dbReference>
<accession>A0A376BU67</accession>
<comment type="catalytic activity">
    <reaction evidence="6">
        <text>S-adenosyl-L-homocysteine + H2O = S-(5-deoxy-D-ribos-5-yl)-L-homocysteine + adenine</text>
        <dbReference type="Rhea" id="RHEA:17805"/>
        <dbReference type="ChEBI" id="CHEBI:15377"/>
        <dbReference type="ChEBI" id="CHEBI:16708"/>
        <dbReference type="ChEBI" id="CHEBI:57856"/>
        <dbReference type="ChEBI" id="CHEBI:58195"/>
        <dbReference type="EC" id="3.2.2.9"/>
    </reaction>
</comment>
<evidence type="ECO:0000256" key="2">
    <source>
        <dbReference type="ARBA" id="ARBA00022605"/>
    </source>
</evidence>
<dbReference type="Proteomes" id="UP000254209">
    <property type="component" value="Unassembled WGS sequence"/>
</dbReference>
<evidence type="ECO:0000256" key="6">
    <source>
        <dbReference type="HAMAP-Rule" id="MF_01684"/>
    </source>
</evidence>
<feature type="binding site" evidence="6">
    <location>
        <position position="84"/>
    </location>
    <ligand>
        <name>substrate</name>
    </ligand>
</feature>
<gene>
    <name evidence="6 8" type="primary">mtnN</name>
    <name evidence="8" type="ORF">NCTC10283_02102</name>
</gene>
<evidence type="ECO:0000313" key="9">
    <source>
        <dbReference type="Proteomes" id="UP000254209"/>
    </source>
</evidence>
<dbReference type="GO" id="GO:0009164">
    <property type="term" value="P:nucleoside catabolic process"/>
    <property type="evidence" value="ECO:0007669"/>
    <property type="project" value="InterPro"/>
</dbReference>
<dbReference type="InterPro" id="IPR000845">
    <property type="entry name" value="Nucleoside_phosphorylase_d"/>
</dbReference>
<evidence type="ECO:0000256" key="3">
    <source>
        <dbReference type="ARBA" id="ARBA00022801"/>
    </source>
</evidence>
<dbReference type="UniPathway" id="UPA00904">
    <property type="reaction ID" value="UER00871"/>
</dbReference>
<evidence type="ECO:0000259" key="7">
    <source>
        <dbReference type="Pfam" id="PF01048"/>
    </source>
</evidence>
<keyword evidence="8" id="KW-0326">Glycosidase</keyword>
<evidence type="ECO:0000256" key="4">
    <source>
        <dbReference type="ARBA" id="ARBA00023167"/>
    </source>
</evidence>
<dbReference type="GO" id="GO:0005829">
    <property type="term" value="C:cytosol"/>
    <property type="evidence" value="ECO:0007669"/>
    <property type="project" value="TreeGrafter"/>
</dbReference>